<organism evidence="2 3">
    <name type="scientific">Synchytrium endobioticum</name>
    <dbReference type="NCBI Taxonomy" id="286115"/>
    <lineage>
        <taxon>Eukaryota</taxon>
        <taxon>Fungi</taxon>
        <taxon>Fungi incertae sedis</taxon>
        <taxon>Chytridiomycota</taxon>
        <taxon>Chytridiomycota incertae sedis</taxon>
        <taxon>Chytridiomycetes</taxon>
        <taxon>Synchytriales</taxon>
        <taxon>Synchytriaceae</taxon>
        <taxon>Synchytrium</taxon>
    </lineage>
</organism>
<gene>
    <name evidence="2" type="ORF">SeMB42_g07883</name>
</gene>
<accession>A0A507BJ42</accession>
<dbReference type="PANTHER" id="PTHR32487">
    <property type="entry name" value="3-OXO-DELTA(4,5)-STEROID 5-BETA-REDUCTASE"/>
    <property type="match status" value="1"/>
</dbReference>
<dbReference type="AlphaFoldDB" id="A0A507BJ42"/>
<proteinExistence type="predicted"/>
<comment type="caution">
    <text evidence="2">The sequence shown here is derived from an EMBL/GenBank/DDBJ whole genome shotgun (WGS) entry which is preliminary data.</text>
</comment>
<evidence type="ECO:0000313" key="3">
    <source>
        <dbReference type="Proteomes" id="UP000317494"/>
    </source>
</evidence>
<feature type="domain" description="PRISE-like Rossmann-fold" evidence="1">
    <location>
        <begin position="92"/>
        <end position="387"/>
    </location>
</feature>
<keyword evidence="3" id="KW-1185">Reference proteome</keyword>
<dbReference type="VEuPathDB" id="FungiDB:SeMB42_g07883"/>
<dbReference type="Gene3D" id="3.40.50.720">
    <property type="entry name" value="NAD(P)-binding Rossmann-like Domain"/>
    <property type="match status" value="1"/>
</dbReference>
<dbReference type="PANTHER" id="PTHR32487:SF0">
    <property type="entry name" value="3-OXO-DELTA(4,5)-STEROID 5-BETA-REDUCTASE"/>
    <property type="match status" value="1"/>
</dbReference>
<dbReference type="Pfam" id="PF22917">
    <property type="entry name" value="PRISE"/>
    <property type="match status" value="1"/>
</dbReference>
<reference evidence="2 3" key="1">
    <citation type="journal article" date="2019" name="Sci. Rep.">
        <title>Comparative genomics of chytrid fungi reveal insights into the obligate biotrophic and pathogenic lifestyle of Synchytrium endobioticum.</title>
        <authorList>
            <person name="van de Vossenberg B.T.L.H."/>
            <person name="Warris S."/>
            <person name="Nguyen H.D.T."/>
            <person name="van Gent-Pelzer M.P.E."/>
            <person name="Joly D.L."/>
            <person name="van de Geest H.C."/>
            <person name="Bonants P.J.M."/>
            <person name="Smith D.S."/>
            <person name="Levesque C.A."/>
            <person name="van der Lee T.A.J."/>
        </authorList>
    </citation>
    <scope>NUCLEOTIDE SEQUENCE [LARGE SCALE GENOMIC DNA]</scope>
    <source>
        <strain evidence="2 3">MB42</strain>
    </source>
</reference>
<sequence>MFCIHWNRQQLSSFFKYASTDGGGPNANGRLLLAALVIVESLTHRRQQKVSRSIFLSPNFEPRKSIWISDPSGNELQQRTLRGNRPCCTISLVIGANGITGTHIIEHLLAQAEDSWAKIIGTSRKSPNQTWLNQDLGLKNDQITAMGEGKGRLGWISVDLVEESLDSIVQKFKEGGVEDVTHVFYCAYIMVGGWGSQDEREANAKLCQQGITAADKVSKKLCRTLLQLGGKWYGYHKEEVKMPLIENEHPHPAADFYIDQWEFVKSLSKGKGWDWAVTLPDAIVGYSRHANMNLATSLMLYCAIKTAAGEPLVYPGNRKGFDIARDYTDAALLAAFDVWAATTPHCSCQFFNVLNDDHFNFEMLWPVFAEYFGSELSPNNDYFKPEPKPVYDLEEYYGKSDKAKGLWRNIVAKNPEVDPESIDSATWWFMQYNVMSMPSPLVFNTNKGRTYGWRGVANTLEMWLRCFECARKSGAIPKNVPGLSAIKSAKVPGTI</sequence>
<dbReference type="SUPFAM" id="SSF51735">
    <property type="entry name" value="NAD(P)-binding Rossmann-fold domains"/>
    <property type="match status" value="1"/>
</dbReference>
<dbReference type="EMBL" id="QEAN01000663">
    <property type="protein sequence ID" value="TPX30660.1"/>
    <property type="molecule type" value="Genomic_DNA"/>
</dbReference>
<dbReference type="InterPro" id="IPR036291">
    <property type="entry name" value="NAD(P)-bd_dom_sf"/>
</dbReference>
<dbReference type="InterPro" id="IPR055222">
    <property type="entry name" value="PRISE-like_Rossmann-fold"/>
</dbReference>
<protein>
    <recommendedName>
        <fullName evidence="1">PRISE-like Rossmann-fold domain-containing protein</fullName>
    </recommendedName>
</protein>
<feature type="non-terminal residue" evidence="2">
    <location>
        <position position="495"/>
    </location>
</feature>
<evidence type="ECO:0000313" key="2">
    <source>
        <dbReference type="EMBL" id="TPX30660.1"/>
    </source>
</evidence>
<name>A0A507BJ42_9FUNG</name>
<evidence type="ECO:0000259" key="1">
    <source>
        <dbReference type="Pfam" id="PF22917"/>
    </source>
</evidence>
<dbReference type="Proteomes" id="UP000317494">
    <property type="component" value="Unassembled WGS sequence"/>
</dbReference>
<dbReference type="STRING" id="286115.A0A507BJ42"/>